<keyword evidence="3" id="KW-1185">Reference proteome</keyword>
<dbReference type="InterPro" id="IPR000073">
    <property type="entry name" value="AB_hydrolase_1"/>
</dbReference>
<dbReference type="SUPFAM" id="SSF53474">
    <property type="entry name" value="alpha/beta-Hydrolases"/>
    <property type="match status" value="1"/>
</dbReference>
<dbReference type="AlphaFoldDB" id="A0A367Z0V6"/>
<name>A0A367Z0V6_9ACTN</name>
<sequence>MVGWPDAFCQRLADRGFHVIRFDHRDIGGSEVVPGDPVRPLRTLLGLDELPYTLEDLADDAVELLRVLGHGSAHVVGVSMGGMIAQLVAIRHPGRTCSLTSIMSTTGRRTVGFPTRLDLVRGAGQTAPDDLEEYLTRSVARLRVLAAKGFPFDEEEIRDMLTRSFERGLRPEAAVRQLMAILRAGDRTSALRELDVPTLVVHGTADPLVHVSGGRATARAVPGAEYLPIEGMGHSLPVGTWDAVVDAIARTAARSARPPARDAGRQPSVS</sequence>
<dbReference type="GO" id="GO:0046503">
    <property type="term" value="P:glycerolipid catabolic process"/>
    <property type="evidence" value="ECO:0007669"/>
    <property type="project" value="TreeGrafter"/>
</dbReference>
<evidence type="ECO:0000259" key="1">
    <source>
        <dbReference type="Pfam" id="PF00561"/>
    </source>
</evidence>
<evidence type="ECO:0000313" key="3">
    <source>
        <dbReference type="Proteomes" id="UP000252770"/>
    </source>
</evidence>
<gene>
    <name evidence="2" type="ORF">DT076_02030</name>
</gene>
<dbReference type="Proteomes" id="UP000252770">
    <property type="component" value="Unassembled WGS sequence"/>
</dbReference>
<dbReference type="PANTHER" id="PTHR43433">
    <property type="entry name" value="HYDROLASE, ALPHA/BETA FOLD FAMILY PROTEIN"/>
    <property type="match status" value="1"/>
</dbReference>
<accession>A0A367Z0V6</accession>
<dbReference type="PANTHER" id="PTHR43433:SF5">
    <property type="entry name" value="AB HYDROLASE-1 DOMAIN-CONTAINING PROTEIN"/>
    <property type="match status" value="1"/>
</dbReference>
<protein>
    <submittedName>
        <fullName evidence="2">Alpha/beta fold hydrolase</fullName>
    </submittedName>
</protein>
<proteinExistence type="predicted"/>
<keyword evidence="2" id="KW-0378">Hydrolase</keyword>
<dbReference type="GO" id="GO:0004806">
    <property type="term" value="F:triacylglycerol lipase activity"/>
    <property type="evidence" value="ECO:0007669"/>
    <property type="project" value="TreeGrafter"/>
</dbReference>
<dbReference type="EMBL" id="QOUI01000001">
    <property type="protein sequence ID" value="RCK71517.1"/>
    <property type="molecule type" value="Genomic_DNA"/>
</dbReference>
<dbReference type="InterPro" id="IPR050471">
    <property type="entry name" value="AB_hydrolase"/>
</dbReference>
<organism evidence="2 3">
    <name type="scientific">Desertihabitans brevis</name>
    <dbReference type="NCBI Taxonomy" id="2268447"/>
    <lineage>
        <taxon>Bacteria</taxon>
        <taxon>Bacillati</taxon>
        <taxon>Actinomycetota</taxon>
        <taxon>Actinomycetes</taxon>
        <taxon>Propionibacteriales</taxon>
        <taxon>Propionibacteriaceae</taxon>
        <taxon>Desertihabitans</taxon>
    </lineage>
</organism>
<dbReference type="InterPro" id="IPR029058">
    <property type="entry name" value="AB_hydrolase_fold"/>
</dbReference>
<comment type="caution">
    <text evidence="2">The sequence shown here is derived from an EMBL/GenBank/DDBJ whole genome shotgun (WGS) entry which is preliminary data.</text>
</comment>
<feature type="domain" description="AB hydrolase-1" evidence="1">
    <location>
        <begin position="10"/>
        <end position="236"/>
    </location>
</feature>
<dbReference type="Gene3D" id="3.40.50.1820">
    <property type="entry name" value="alpha/beta hydrolase"/>
    <property type="match status" value="1"/>
</dbReference>
<dbReference type="Pfam" id="PF00561">
    <property type="entry name" value="Abhydrolase_1"/>
    <property type="match status" value="1"/>
</dbReference>
<evidence type="ECO:0000313" key="2">
    <source>
        <dbReference type="EMBL" id="RCK71517.1"/>
    </source>
</evidence>
<reference evidence="2 3" key="1">
    <citation type="submission" date="2018-07" db="EMBL/GenBank/DDBJ databases">
        <title>Desertimonas flava gen. nov. sp. nov.</title>
        <authorList>
            <person name="Liu S."/>
        </authorList>
    </citation>
    <scope>NUCLEOTIDE SEQUENCE [LARGE SCALE GENOMIC DNA]</scope>
    <source>
        <strain evidence="2 3">16Sb5-5</strain>
    </source>
</reference>